<dbReference type="GeneID" id="33565026"/>
<feature type="region of interest" description="Disordered" evidence="1">
    <location>
        <begin position="677"/>
        <end position="703"/>
    </location>
</feature>
<gene>
    <name evidence="2" type="ORF">BCR41DRAFT_347881</name>
</gene>
<accession>A0A1Y2GY76</accession>
<proteinExistence type="predicted"/>
<dbReference type="SUPFAM" id="SSF52047">
    <property type="entry name" value="RNI-like"/>
    <property type="match status" value="1"/>
</dbReference>
<keyword evidence="3" id="KW-1185">Reference proteome</keyword>
<organism evidence="2 3">
    <name type="scientific">Lobosporangium transversale</name>
    <dbReference type="NCBI Taxonomy" id="64571"/>
    <lineage>
        <taxon>Eukaryota</taxon>
        <taxon>Fungi</taxon>
        <taxon>Fungi incertae sedis</taxon>
        <taxon>Mucoromycota</taxon>
        <taxon>Mortierellomycotina</taxon>
        <taxon>Mortierellomycetes</taxon>
        <taxon>Mortierellales</taxon>
        <taxon>Mortierellaceae</taxon>
        <taxon>Lobosporangium</taxon>
    </lineage>
</organism>
<dbReference type="Proteomes" id="UP000193648">
    <property type="component" value="Unassembled WGS sequence"/>
</dbReference>
<dbReference type="InParanoid" id="A0A1Y2GY76"/>
<reference evidence="2 3" key="1">
    <citation type="submission" date="2016-07" db="EMBL/GenBank/DDBJ databases">
        <title>Pervasive Adenine N6-methylation of Active Genes in Fungi.</title>
        <authorList>
            <consortium name="DOE Joint Genome Institute"/>
            <person name="Mondo S.J."/>
            <person name="Dannebaum R.O."/>
            <person name="Kuo R.C."/>
            <person name="Labutti K."/>
            <person name="Haridas S."/>
            <person name="Kuo A."/>
            <person name="Salamov A."/>
            <person name="Ahrendt S.R."/>
            <person name="Lipzen A."/>
            <person name="Sullivan W."/>
            <person name="Andreopoulos W.B."/>
            <person name="Clum A."/>
            <person name="Lindquist E."/>
            <person name="Daum C."/>
            <person name="Ramamoorthy G.K."/>
            <person name="Gryganskyi A."/>
            <person name="Culley D."/>
            <person name="Magnuson J.K."/>
            <person name="James T.Y."/>
            <person name="O'Malley M.A."/>
            <person name="Stajich J.E."/>
            <person name="Spatafora J.W."/>
            <person name="Visel A."/>
            <person name="Grigoriev I.V."/>
        </authorList>
    </citation>
    <scope>NUCLEOTIDE SEQUENCE [LARGE SCALE GENOMIC DNA]</scope>
    <source>
        <strain evidence="2 3">NRRL 3116</strain>
    </source>
</reference>
<protein>
    <submittedName>
        <fullName evidence="2">Uncharacterized protein</fullName>
    </submittedName>
</protein>
<dbReference type="InterPro" id="IPR032675">
    <property type="entry name" value="LRR_dom_sf"/>
</dbReference>
<dbReference type="Gene3D" id="3.80.10.10">
    <property type="entry name" value="Ribonuclease Inhibitor"/>
    <property type="match status" value="1"/>
</dbReference>
<dbReference type="RefSeq" id="XP_021884527.1">
    <property type="nucleotide sequence ID" value="XM_022023182.1"/>
</dbReference>
<evidence type="ECO:0000313" key="3">
    <source>
        <dbReference type="Proteomes" id="UP000193648"/>
    </source>
</evidence>
<sequence>MAADETICPFKDNVQQSHSLHLLSPSIRATPNPSTKSLRYDNSIDTSPPFFSSLLFWTTKALSIPEIVLLIQEQLLKSNCRATLCLSLRVSRLWYQTGRHLVWQSVDWDNTLTGSLQEQLMLRNLCGIKTLRCMFHSQAGTCHVDSSTLLGLLVAVAHERNTSTVVNNCNDGNNDNSITQDSMRKGLTTAAMPSTILAAVESRTSHLEFSSSGNIALNSANESPLSDLNTSGWPVPRKVKLEQLFLKGHFDLKGSTPSSTQTAYSTSSSALSVSQRLDLQIPQPLSFFAFSIPSLTRLDIRPSVSAAVDIHSILDSAVRLEHLVIYSHGSFIDSRQIINKEQRQSQIITGGLLPVKDTHCPLRSLTIHHLRISREELESVAARCPNLTEFQSVCSPGILWKDRPAQISTSTTAASLSSVPQAKSLVCAIAESCPKLRRLHIGLQQGGFHLENIHEALTTIPHLESLGIPALDCTKVTMNTIKTAQMGMQHQNRPYSMELSSNSSTTNTPPATQYHPQQMVTPLRHSSAARVIPFLTTICIMNVCSSEKVSQAIHDYLCWTPYLKEFYAYNTTLYVEQMQLSQGVEANQEQGQEAGHHATLEVNYNINENNNSGIGEYRDSVEVDTTNALHHNMLDDLQNIPGTSSSSLHTLPPVNNNCNDTSTVAATTITMAAMAIPTSNNNGNSSNSNNGPTATTPSTAPAPRQWACTKLERLVVRFAHLPWRNLSDPPRRSRHTFSFLSRLQNLKHLCIKEGLMLEVGREYEALAELNSLEELVFTTCYPIPLKPSDIEWMKVMKPRAQTRIQRQEKTTAAATIETNKGQQNNSSSYNEQLKTVVIRRQKANAILDREMTEWFQRYRPDVKFLFELTDCCEEEYNFEH</sequence>
<dbReference type="OrthoDB" id="2448069at2759"/>
<evidence type="ECO:0000313" key="2">
    <source>
        <dbReference type="EMBL" id="ORZ26764.1"/>
    </source>
</evidence>
<name>A0A1Y2GY76_9FUNG</name>
<comment type="caution">
    <text evidence="2">The sequence shown here is derived from an EMBL/GenBank/DDBJ whole genome shotgun (WGS) entry which is preliminary data.</text>
</comment>
<dbReference type="EMBL" id="MCFF01000006">
    <property type="protein sequence ID" value="ORZ26764.1"/>
    <property type="molecule type" value="Genomic_DNA"/>
</dbReference>
<evidence type="ECO:0000256" key="1">
    <source>
        <dbReference type="SAM" id="MobiDB-lite"/>
    </source>
</evidence>
<dbReference type="AlphaFoldDB" id="A0A1Y2GY76"/>